<dbReference type="SUPFAM" id="SSF47413">
    <property type="entry name" value="lambda repressor-like DNA-binding domains"/>
    <property type="match status" value="1"/>
</dbReference>
<proteinExistence type="predicted"/>
<dbReference type="InterPro" id="IPR050807">
    <property type="entry name" value="TransReg_Diox_bact_type"/>
</dbReference>
<feature type="domain" description="HTH cro/C1-type" evidence="2">
    <location>
        <begin position="12"/>
        <end position="66"/>
    </location>
</feature>
<dbReference type="GO" id="GO:0003700">
    <property type="term" value="F:DNA-binding transcription factor activity"/>
    <property type="evidence" value="ECO:0007669"/>
    <property type="project" value="TreeGrafter"/>
</dbReference>
<dbReference type="Gene3D" id="1.10.260.40">
    <property type="entry name" value="lambda repressor-like DNA-binding domains"/>
    <property type="match status" value="1"/>
</dbReference>
<dbReference type="RefSeq" id="WP_153116579.1">
    <property type="nucleotide sequence ID" value="NZ_JACIGE010000006.1"/>
</dbReference>
<dbReference type="InterPro" id="IPR001387">
    <property type="entry name" value="Cro/C1-type_HTH"/>
</dbReference>
<dbReference type="GO" id="GO:0003677">
    <property type="term" value="F:DNA binding"/>
    <property type="evidence" value="ECO:0007669"/>
    <property type="project" value="UniProtKB-KW"/>
</dbReference>
<evidence type="ECO:0000313" key="4">
    <source>
        <dbReference type="Proteomes" id="UP000587070"/>
    </source>
</evidence>
<evidence type="ECO:0000313" key="3">
    <source>
        <dbReference type="EMBL" id="MBB4247546.1"/>
    </source>
</evidence>
<dbReference type="CDD" id="cd00093">
    <property type="entry name" value="HTH_XRE"/>
    <property type="match status" value="1"/>
</dbReference>
<name>A0A840G6P9_RHOTE</name>
<comment type="caution">
    <text evidence="3">The sequence shown here is derived from an EMBL/GenBank/DDBJ whole genome shotgun (WGS) entry which is preliminary data.</text>
</comment>
<dbReference type="AlphaFoldDB" id="A0A840G6P9"/>
<dbReference type="SMART" id="SM00530">
    <property type="entry name" value="HTH_XRE"/>
    <property type="match status" value="1"/>
</dbReference>
<dbReference type="Pfam" id="PF01381">
    <property type="entry name" value="HTH_3"/>
    <property type="match status" value="1"/>
</dbReference>
<evidence type="ECO:0000256" key="1">
    <source>
        <dbReference type="ARBA" id="ARBA00023125"/>
    </source>
</evidence>
<keyword evidence="1" id="KW-0238">DNA-binding</keyword>
<accession>A0A840G6P9</accession>
<dbReference type="OrthoDB" id="8527856at2"/>
<keyword evidence="4" id="KW-1185">Reference proteome</keyword>
<dbReference type="PANTHER" id="PTHR46797">
    <property type="entry name" value="HTH-TYPE TRANSCRIPTIONAL REGULATOR"/>
    <property type="match status" value="1"/>
</dbReference>
<organism evidence="3 4">
    <name type="scientific">Rhodocyclus tenuis</name>
    <name type="common">Rhodospirillum tenue</name>
    <dbReference type="NCBI Taxonomy" id="1066"/>
    <lineage>
        <taxon>Bacteria</taxon>
        <taxon>Pseudomonadati</taxon>
        <taxon>Pseudomonadota</taxon>
        <taxon>Betaproteobacteria</taxon>
        <taxon>Rhodocyclales</taxon>
        <taxon>Rhodocyclaceae</taxon>
        <taxon>Rhodocyclus</taxon>
    </lineage>
</organism>
<protein>
    <submittedName>
        <fullName evidence="3">Transcriptional regulator with XRE-family HTH domain</fullName>
    </submittedName>
</protein>
<reference evidence="3 4" key="1">
    <citation type="submission" date="2020-08" db="EMBL/GenBank/DDBJ databases">
        <title>Genome sequencing of Purple Non-Sulfur Bacteria from various extreme environments.</title>
        <authorList>
            <person name="Mayer M."/>
        </authorList>
    </citation>
    <scope>NUCLEOTIDE SEQUENCE [LARGE SCALE GENOMIC DNA]</scope>
    <source>
        <strain evidence="3 4">2761</strain>
    </source>
</reference>
<gene>
    <name evidence="3" type="ORF">GGD90_001920</name>
</gene>
<dbReference type="GO" id="GO:0005829">
    <property type="term" value="C:cytosol"/>
    <property type="evidence" value="ECO:0007669"/>
    <property type="project" value="TreeGrafter"/>
</dbReference>
<dbReference type="PANTHER" id="PTHR46797:SF1">
    <property type="entry name" value="METHYLPHOSPHONATE SYNTHASE"/>
    <property type="match status" value="1"/>
</dbReference>
<dbReference type="PROSITE" id="PS50943">
    <property type="entry name" value="HTH_CROC1"/>
    <property type="match status" value="1"/>
</dbReference>
<dbReference type="Proteomes" id="UP000587070">
    <property type="component" value="Unassembled WGS sequence"/>
</dbReference>
<dbReference type="EMBL" id="JACIGE010000006">
    <property type="protein sequence ID" value="MBB4247546.1"/>
    <property type="molecule type" value="Genomic_DNA"/>
</dbReference>
<dbReference type="InterPro" id="IPR010982">
    <property type="entry name" value="Lambda_DNA-bd_dom_sf"/>
</dbReference>
<sequence>MSSVHDRFPRLVRQLRKARGWSQEQLAEQADLNRSYVGEIERGTAAPSLQTAEKLAQALDLQLSALLAQCERSAQGAAAAHARRGVFDGYSLLSRAESKE</sequence>
<evidence type="ECO:0000259" key="2">
    <source>
        <dbReference type="PROSITE" id="PS50943"/>
    </source>
</evidence>